<gene>
    <name evidence="1" type="ORF">BHK98_03285</name>
</gene>
<protein>
    <recommendedName>
        <fullName evidence="3">PIN domain-containing protein</fullName>
    </recommendedName>
</protein>
<dbReference type="Pfam" id="PF11848">
    <property type="entry name" value="DUF3368"/>
    <property type="match status" value="1"/>
</dbReference>
<dbReference type="AlphaFoldDB" id="A0A1Q9JGE5"/>
<accession>A0A1Q9JGE5</accession>
<reference evidence="1 2" key="1">
    <citation type="journal article" date="2016" name="Appl. Environ. Microbiol.">
        <title>Function and Phylogeny of Bacterial Butyryl Coenzyme A:Acetate Transferases and Their Diversity in the Proximal Colon of Swine.</title>
        <authorList>
            <person name="Trachsel J."/>
            <person name="Bayles D.O."/>
            <person name="Looft T."/>
            <person name="Levine U.Y."/>
            <person name="Allen H.K."/>
        </authorList>
    </citation>
    <scope>NUCLEOTIDE SEQUENCE [LARGE SCALE GENOMIC DNA]</scope>
    <source>
        <strain evidence="1 2">68-3-10</strain>
    </source>
</reference>
<dbReference type="OrthoDB" id="9810852at2"/>
<evidence type="ECO:0008006" key="3">
    <source>
        <dbReference type="Google" id="ProtNLM"/>
    </source>
</evidence>
<comment type="caution">
    <text evidence="1">The sequence shown here is derived from an EMBL/GenBank/DDBJ whole genome shotgun (WGS) entry which is preliminary data.</text>
</comment>
<dbReference type="InterPro" id="IPR021799">
    <property type="entry name" value="PIN-like_prokaryotic"/>
</dbReference>
<evidence type="ECO:0000313" key="1">
    <source>
        <dbReference type="EMBL" id="OLR55171.1"/>
    </source>
</evidence>
<organism evidence="1 2">
    <name type="scientific">Hornefia porci</name>
    <dbReference type="NCBI Taxonomy" id="2652292"/>
    <lineage>
        <taxon>Bacteria</taxon>
        <taxon>Bacillati</taxon>
        <taxon>Bacillota</taxon>
        <taxon>Clostridia</taxon>
        <taxon>Peptostreptococcales</taxon>
        <taxon>Anaerovoracaceae</taxon>
        <taxon>Hornefia</taxon>
    </lineage>
</organism>
<dbReference type="SUPFAM" id="SSF88723">
    <property type="entry name" value="PIN domain-like"/>
    <property type="match status" value="1"/>
</dbReference>
<sequence length="167" mass="19017">MEYISSDTNVWIDFLTIDKINLPFLLPYVFLMNSDAIGNELVEPEGLGERLIEHGLVPTEMTTEEFFLAEELNMKYAKPSVFDCVALAIAKNREIVLLSGDGPLRKAAEKEGVEVKGTLGILKELYDNFYIDKEEYLSCLKKLQHYNGGKVRLPSRIIELMIEQLIE</sequence>
<dbReference type="Proteomes" id="UP000187404">
    <property type="component" value="Unassembled WGS sequence"/>
</dbReference>
<keyword evidence="2" id="KW-1185">Reference proteome</keyword>
<evidence type="ECO:0000313" key="2">
    <source>
        <dbReference type="Proteomes" id="UP000187404"/>
    </source>
</evidence>
<dbReference type="RefSeq" id="WP_075712169.1">
    <property type="nucleotide sequence ID" value="NZ_MJIE01000001.1"/>
</dbReference>
<dbReference type="EMBL" id="MJIE01000001">
    <property type="protein sequence ID" value="OLR55171.1"/>
    <property type="molecule type" value="Genomic_DNA"/>
</dbReference>
<dbReference type="InterPro" id="IPR029060">
    <property type="entry name" value="PIN-like_dom_sf"/>
</dbReference>
<proteinExistence type="predicted"/>
<name>A0A1Q9JGE5_9FIRM</name>